<organism evidence="2 3">
    <name type="scientific">Athene cunicularia</name>
    <name type="common">Burrowing owl</name>
    <name type="synonym">Speotyto cunicularia</name>
    <dbReference type="NCBI Taxonomy" id="194338"/>
    <lineage>
        <taxon>Eukaryota</taxon>
        <taxon>Metazoa</taxon>
        <taxon>Chordata</taxon>
        <taxon>Craniata</taxon>
        <taxon>Vertebrata</taxon>
        <taxon>Euteleostomi</taxon>
        <taxon>Archelosauria</taxon>
        <taxon>Archosauria</taxon>
        <taxon>Dinosauria</taxon>
        <taxon>Saurischia</taxon>
        <taxon>Theropoda</taxon>
        <taxon>Coelurosauria</taxon>
        <taxon>Aves</taxon>
        <taxon>Neognathae</taxon>
        <taxon>Neoaves</taxon>
        <taxon>Telluraves</taxon>
        <taxon>Strigiformes</taxon>
        <taxon>Strigidae</taxon>
        <taxon>Athene</taxon>
    </lineage>
</organism>
<dbReference type="PANTHER" id="PTHR15681:SF1">
    <property type="entry name" value="MAD2L1-BINDING PROTEIN"/>
    <property type="match status" value="1"/>
</dbReference>
<dbReference type="Gene3D" id="3.30.900.20">
    <property type="match status" value="1"/>
</dbReference>
<dbReference type="GO" id="GO:0007096">
    <property type="term" value="P:regulation of exit from mitosis"/>
    <property type="evidence" value="ECO:0007669"/>
    <property type="project" value="InterPro"/>
</dbReference>
<dbReference type="Ensembl" id="ENSACUT00000022015.1">
    <property type="protein sequence ID" value="ENSACUP00000020650.1"/>
    <property type="gene ID" value="ENSACUG00000013785.1"/>
</dbReference>
<evidence type="ECO:0000256" key="1">
    <source>
        <dbReference type="SAM" id="MobiDB-lite"/>
    </source>
</evidence>
<dbReference type="GO" id="GO:0005634">
    <property type="term" value="C:nucleus"/>
    <property type="evidence" value="ECO:0007669"/>
    <property type="project" value="InterPro"/>
</dbReference>
<evidence type="ECO:0000313" key="2">
    <source>
        <dbReference type="Ensembl" id="ENSACUP00000020650.1"/>
    </source>
</evidence>
<keyword evidence="3" id="KW-1185">Reference proteome</keyword>
<dbReference type="AlphaFoldDB" id="A0A663N6W6"/>
<dbReference type="Proteomes" id="UP000472269">
    <property type="component" value="Unplaced"/>
</dbReference>
<dbReference type="PANTHER" id="PTHR15681">
    <property type="entry name" value="MAD2L1-BINDING PROTEIN"/>
    <property type="match status" value="1"/>
</dbReference>
<dbReference type="OMA" id="KCQQVLM"/>
<dbReference type="Pfam" id="PF06581">
    <property type="entry name" value="p31comet"/>
    <property type="match status" value="1"/>
</dbReference>
<accession>A0A663N6W6</accession>
<reference evidence="2" key="2">
    <citation type="submission" date="2025-09" db="UniProtKB">
        <authorList>
            <consortium name="Ensembl"/>
        </authorList>
    </citation>
    <scope>IDENTIFICATION</scope>
</reference>
<protein>
    <submittedName>
        <fullName evidence="2">MAD2L1 binding protein</fullName>
    </submittedName>
</protein>
<reference evidence="2" key="1">
    <citation type="submission" date="2025-08" db="UniProtKB">
        <authorList>
            <consortium name="Ensembl"/>
        </authorList>
    </citation>
    <scope>IDENTIFICATION</scope>
</reference>
<feature type="region of interest" description="Disordered" evidence="1">
    <location>
        <begin position="1"/>
        <end position="54"/>
    </location>
</feature>
<sequence length="288" mass="31396">GASSARRSLAPLSTPAAPALRAADKPRTGEANVPASPVQPNTTTTTTTTPPPPAGGLAAACPSVSVVFPGPVSRESCCRFACELLKHVLHQRHQLPLPYEQLAYFCRKSYFSMSTASKKPPSVDSASKKCQQVLMDLEGVLQHLEVMFSLTLVPRVLILLGGNVMSPKELYELNLEGIYEGRAEESLKTTSCVRKLFHALFVADVFSELKALPVVGTVVMLQGHRDCGVDWFRPKLNYKVPTRGRKLTVNLSCDGVINISSSPPQHVTSTWEDYVWFQAPVTLKGFCE</sequence>
<name>A0A663N6W6_ATHCN</name>
<dbReference type="InterPro" id="IPR053729">
    <property type="entry name" value="MAD2L1BP_domain_sf"/>
</dbReference>
<proteinExistence type="predicted"/>
<dbReference type="InterPro" id="IPR009511">
    <property type="entry name" value="MAD1/Cdc20-bound-Mad2-bd"/>
</dbReference>
<evidence type="ECO:0000313" key="3">
    <source>
        <dbReference type="Proteomes" id="UP000472269"/>
    </source>
</evidence>
<feature type="compositionally biased region" description="Low complexity" evidence="1">
    <location>
        <begin position="1"/>
        <end position="21"/>
    </location>
</feature>